<gene>
    <name evidence="1" type="ORF">Acj133p141</name>
</gene>
<evidence type="ECO:0000313" key="1">
    <source>
        <dbReference type="EMBL" id="ADJ19456.1"/>
    </source>
</evidence>
<organism evidence="1 2">
    <name type="scientific">Acinetobacter phage 133</name>
    <dbReference type="NCBI Taxonomy" id="2919552"/>
    <lineage>
        <taxon>Viruses</taxon>
        <taxon>Duplodnaviria</taxon>
        <taxon>Heunggongvirae</taxon>
        <taxon>Uroviricota</taxon>
        <taxon>Caudoviricetes</taxon>
        <taxon>Pantevenvirales</taxon>
        <taxon>Straboviridae</taxon>
        <taxon>Tevenvirinae</taxon>
        <taxon>Centumtrigintavirus</taxon>
        <taxon>Centumtrigintavirus cv133</taxon>
        <taxon>Acinetobacter virus 133</taxon>
    </lineage>
</organism>
<dbReference type="GeneID" id="10323128"/>
<dbReference type="EMBL" id="HM114315">
    <property type="protein sequence ID" value="ADJ19456.1"/>
    <property type="molecule type" value="Genomic_DNA"/>
</dbReference>
<protein>
    <submittedName>
        <fullName evidence="1">Uncharacterized protein</fullName>
    </submittedName>
</protein>
<name>D9I675_9CAUD</name>
<evidence type="ECO:0000313" key="2">
    <source>
        <dbReference type="Proteomes" id="UP000000330"/>
    </source>
</evidence>
<dbReference type="RefSeq" id="YP_004300722.1">
    <property type="nucleotide sequence ID" value="NC_015250.1"/>
</dbReference>
<dbReference type="KEGG" id="vg:10323128"/>
<dbReference type="Proteomes" id="UP000000330">
    <property type="component" value="Segment"/>
</dbReference>
<sequence>MLNEVQRQYLRTSCLVLTDDDFREANTLDDICTDNVRYTVEDITHSLVVIYAGALGQKVLKLRPAKITRKQLVELE</sequence>
<proteinExistence type="predicted"/>
<reference evidence="1 2" key="1">
    <citation type="journal article" date="2010" name="Virol. J.">
        <title>Genomes of the T4-related bacteriophages as windows on microbial genome evolution.</title>
        <authorList>
            <person name="Petrov V.M."/>
            <person name="Ratnayaka S."/>
            <person name="Nolan J.M."/>
            <person name="Miller E.S."/>
            <person name="Karam J.D."/>
        </authorList>
    </citation>
    <scope>NUCLEOTIDE SEQUENCE [LARGE SCALE GENOMIC DNA]</scope>
    <source>
        <strain evidence="1">Acj133</strain>
    </source>
</reference>
<accession>D9I675</accession>
<keyword evidence="2" id="KW-1185">Reference proteome</keyword>